<dbReference type="Pfam" id="PF04314">
    <property type="entry name" value="PCuAC"/>
    <property type="match status" value="1"/>
</dbReference>
<reference evidence="1 2" key="1">
    <citation type="submission" date="2020-11" db="EMBL/GenBank/DDBJ databases">
        <title>Indigenous Rhizobia Nodulating Common beans in Western Kenya.</title>
        <authorList>
            <person name="Wekesa C.S."/>
            <person name="Oelmueller R."/>
            <person name="Furch A.C."/>
        </authorList>
    </citation>
    <scope>NUCLEOTIDE SEQUENCE [LARGE SCALE GENOMIC DNA]</scope>
    <source>
        <strain evidence="2">BS3</strain>
        <plasmid evidence="1 2">pBS3d</plasmid>
    </source>
</reference>
<organism evidence="1 2">
    <name type="scientific">Rhizobium phaseoli</name>
    <dbReference type="NCBI Taxonomy" id="396"/>
    <lineage>
        <taxon>Bacteria</taxon>
        <taxon>Pseudomonadati</taxon>
        <taxon>Pseudomonadota</taxon>
        <taxon>Alphaproteobacteria</taxon>
        <taxon>Hyphomicrobiales</taxon>
        <taxon>Rhizobiaceae</taxon>
        <taxon>Rhizobium/Agrobacterium group</taxon>
        <taxon>Rhizobium</taxon>
    </lineage>
</organism>
<proteinExistence type="predicted"/>
<sequence length="297" mass="31240">MRKLVQSAVVLGLLTLSAVAVAAHEFKIGDLEIEHPYSKAMIPGAKVAGGYMKITNHGASPDRLVSASTSFAGETQIHEMKVENDIMTMNEIAGGLEIPPGQTVKLKPGGLHVMFMDVAKASKEGDTIKATLTFERAGTVEVGFIVGPANGMPDEHPEDQAPAASTDMLQPDNPQVAIPAVMKGIFETPEKKLTVNPVVVHGDFAIAGWVQDGRGGRALLKKGHTGWAIHLCSGDSLKDGANLTKVGMPEADATALAGKLATAESSIDPETLKLFASFEGTVMMGADAHNDHDGHYQ</sequence>
<geneLocation type="plasmid" evidence="1 2">
    <name>pBS3d</name>
</geneLocation>
<dbReference type="RefSeq" id="WP_064820455.1">
    <property type="nucleotide sequence ID" value="NZ_CP013531.1"/>
</dbReference>
<dbReference type="NCBIfam" id="NF033672">
    <property type="entry name" value="mbn_chaper_assoc"/>
    <property type="match status" value="1"/>
</dbReference>
<gene>
    <name evidence="1" type="ORF">HER27_031695</name>
</gene>
<name>A0A7X6F781_9HYPH</name>
<dbReference type="SUPFAM" id="SSF110087">
    <property type="entry name" value="DR1885-like metal-binding protein"/>
    <property type="match status" value="1"/>
</dbReference>
<protein>
    <submittedName>
        <fullName evidence="1">Copper chaperone PCu(A)C</fullName>
    </submittedName>
</protein>
<dbReference type="PANTHER" id="PTHR36302:SF1">
    <property type="entry name" value="COPPER CHAPERONE PCU(A)C"/>
    <property type="match status" value="1"/>
</dbReference>
<dbReference type="InterPro" id="IPR058248">
    <property type="entry name" value="Lxx211020-like"/>
</dbReference>
<dbReference type="Gene3D" id="2.60.40.1890">
    <property type="entry name" value="PCu(A)C copper chaperone"/>
    <property type="match status" value="1"/>
</dbReference>
<evidence type="ECO:0000313" key="2">
    <source>
        <dbReference type="Proteomes" id="UP000540266"/>
    </source>
</evidence>
<evidence type="ECO:0000313" key="1">
    <source>
        <dbReference type="EMBL" id="QPK12558.1"/>
    </source>
</evidence>
<dbReference type="PANTHER" id="PTHR36302">
    <property type="entry name" value="BLR7088 PROTEIN"/>
    <property type="match status" value="1"/>
</dbReference>
<dbReference type="EMBL" id="CP064935">
    <property type="protein sequence ID" value="QPK12558.1"/>
    <property type="molecule type" value="Genomic_DNA"/>
</dbReference>
<accession>A0A7X6F781</accession>
<dbReference type="KEGG" id="rpha:AMC79_PD00837"/>
<dbReference type="Proteomes" id="UP000540266">
    <property type="component" value="Plasmid pBS3d"/>
</dbReference>
<dbReference type="InterPro" id="IPR007410">
    <property type="entry name" value="LpqE-like"/>
</dbReference>
<keyword evidence="1" id="KW-0614">Plasmid</keyword>
<dbReference type="AlphaFoldDB" id="A0A7X6F781"/>
<dbReference type="InterPro" id="IPR036182">
    <property type="entry name" value="PCuAC_sf"/>
</dbReference>